<sequence length="111" mass="12379">MKGAAPINIRILDKEYVVSCSTEEHEDLIASARILDERMRHARDVAKIYGAERIAVMSALNIVHEFLQALRAQENKSASTTQSITRVIERIDSALGENQPFPVESEKSSDP</sequence>
<dbReference type="Gene3D" id="1.20.5.50">
    <property type="match status" value="1"/>
</dbReference>
<proteinExistence type="inferred from homology"/>
<dbReference type="AlphaFoldDB" id="A0A450YUJ9"/>
<evidence type="ECO:0000256" key="3">
    <source>
        <dbReference type="ARBA" id="ARBA00015195"/>
    </source>
</evidence>
<dbReference type="GO" id="GO:0000921">
    <property type="term" value="P:septin ring assembly"/>
    <property type="evidence" value="ECO:0007669"/>
    <property type="project" value="TreeGrafter"/>
</dbReference>
<comment type="subunit">
    <text evidence="10">Homodimer. Interacts with FtsZ.</text>
</comment>
<dbReference type="InterPro" id="IPR007838">
    <property type="entry name" value="Cell_div_ZapA-like"/>
</dbReference>
<dbReference type="Pfam" id="PF05164">
    <property type="entry name" value="ZapA"/>
    <property type="match status" value="1"/>
</dbReference>
<reference evidence="13" key="1">
    <citation type="submission" date="2019-02" db="EMBL/GenBank/DDBJ databases">
        <authorList>
            <person name="Gruber-Vodicka R. H."/>
            <person name="Seah K. B. B."/>
        </authorList>
    </citation>
    <scope>NUCLEOTIDE SEQUENCE</scope>
    <source>
        <strain evidence="13">BECK_S1320</strain>
        <strain evidence="12">BECK_S1321</strain>
    </source>
</reference>
<evidence type="ECO:0000256" key="6">
    <source>
        <dbReference type="ARBA" id="ARBA00023054"/>
    </source>
</evidence>
<dbReference type="PANTHER" id="PTHR34981">
    <property type="entry name" value="CELL DIVISION PROTEIN ZAPA"/>
    <property type="match status" value="1"/>
</dbReference>
<evidence type="ECO:0000256" key="11">
    <source>
        <dbReference type="ARBA" id="ARBA00033158"/>
    </source>
</evidence>
<accession>A0A450YUJ9</accession>
<keyword evidence="4" id="KW-0963">Cytoplasm</keyword>
<gene>
    <name evidence="13" type="ORF">BECKSD772E_GA0070983_105014</name>
    <name evidence="12" type="ORF">BECKSD772F_GA0070984_105214</name>
</gene>
<evidence type="ECO:0000256" key="2">
    <source>
        <dbReference type="ARBA" id="ARBA00010074"/>
    </source>
</evidence>
<evidence type="ECO:0000256" key="9">
    <source>
        <dbReference type="ARBA" id="ARBA00024910"/>
    </source>
</evidence>
<comment type="similarity">
    <text evidence="2">Belongs to the ZapA family. Type 1 subfamily.</text>
</comment>
<protein>
    <recommendedName>
        <fullName evidence="3">Cell division protein ZapA</fullName>
    </recommendedName>
    <alternativeName>
        <fullName evidence="11">Z ring-associated protein ZapA</fullName>
    </alternativeName>
</protein>
<dbReference type="PANTHER" id="PTHR34981:SF1">
    <property type="entry name" value="CELL DIVISION PROTEIN ZAPA"/>
    <property type="match status" value="1"/>
</dbReference>
<evidence type="ECO:0000313" key="12">
    <source>
        <dbReference type="EMBL" id="VFK40099.1"/>
    </source>
</evidence>
<evidence type="ECO:0000256" key="8">
    <source>
        <dbReference type="ARBA" id="ARBA00023306"/>
    </source>
</evidence>
<dbReference type="GO" id="GO:0000917">
    <property type="term" value="P:division septum assembly"/>
    <property type="evidence" value="ECO:0007669"/>
    <property type="project" value="UniProtKB-KW"/>
</dbReference>
<evidence type="ECO:0000256" key="1">
    <source>
        <dbReference type="ARBA" id="ARBA00004496"/>
    </source>
</evidence>
<comment type="subcellular location">
    <subcellularLocation>
        <location evidence="1">Cytoplasm</location>
    </subcellularLocation>
</comment>
<evidence type="ECO:0000256" key="7">
    <source>
        <dbReference type="ARBA" id="ARBA00023210"/>
    </source>
</evidence>
<comment type="function">
    <text evidence="9">Activator of cell division through the inhibition of FtsZ GTPase activity, therefore promoting FtsZ assembly into bundles of protofilaments necessary for the formation of the division Z ring. It is recruited early at mid-cell but it is not essential for cell division.</text>
</comment>
<dbReference type="GO" id="GO:0030428">
    <property type="term" value="C:cell septum"/>
    <property type="evidence" value="ECO:0007669"/>
    <property type="project" value="TreeGrafter"/>
</dbReference>
<keyword evidence="7" id="KW-0717">Septation</keyword>
<name>A0A450YUJ9_9GAMM</name>
<dbReference type="GO" id="GO:0005829">
    <property type="term" value="C:cytosol"/>
    <property type="evidence" value="ECO:0007669"/>
    <property type="project" value="TreeGrafter"/>
</dbReference>
<dbReference type="Gene3D" id="3.30.160.880">
    <property type="entry name" value="Cell division protein ZapA protomer, N-terminal domain"/>
    <property type="match status" value="1"/>
</dbReference>
<keyword evidence="5 13" id="KW-0132">Cell division</keyword>
<evidence type="ECO:0000256" key="4">
    <source>
        <dbReference type="ARBA" id="ARBA00022490"/>
    </source>
</evidence>
<keyword evidence="8" id="KW-0131">Cell cycle</keyword>
<evidence type="ECO:0000256" key="10">
    <source>
        <dbReference type="ARBA" id="ARBA00026068"/>
    </source>
</evidence>
<evidence type="ECO:0000256" key="5">
    <source>
        <dbReference type="ARBA" id="ARBA00022618"/>
    </source>
</evidence>
<evidence type="ECO:0000313" key="13">
    <source>
        <dbReference type="EMBL" id="VFK45228.1"/>
    </source>
</evidence>
<dbReference type="InterPro" id="IPR042233">
    <property type="entry name" value="Cell_div_ZapA_N"/>
</dbReference>
<keyword evidence="6" id="KW-0175">Coiled coil</keyword>
<dbReference type="InterPro" id="IPR036192">
    <property type="entry name" value="Cell_div_ZapA-like_sf"/>
</dbReference>
<dbReference type="EMBL" id="CAADFR010000052">
    <property type="protein sequence ID" value="VFK40099.1"/>
    <property type="molecule type" value="Genomic_DNA"/>
</dbReference>
<dbReference type="SUPFAM" id="SSF102829">
    <property type="entry name" value="Cell division protein ZapA-like"/>
    <property type="match status" value="1"/>
</dbReference>
<dbReference type="GO" id="GO:0032153">
    <property type="term" value="C:cell division site"/>
    <property type="evidence" value="ECO:0007669"/>
    <property type="project" value="TreeGrafter"/>
</dbReference>
<organism evidence="13">
    <name type="scientific">Candidatus Kentrum sp. SD</name>
    <dbReference type="NCBI Taxonomy" id="2126332"/>
    <lineage>
        <taxon>Bacteria</taxon>
        <taxon>Pseudomonadati</taxon>
        <taxon>Pseudomonadota</taxon>
        <taxon>Gammaproteobacteria</taxon>
        <taxon>Candidatus Kentrum</taxon>
    </lineage>
</organism>
<dbReference type="EMBL" id="CAADFU010000050">
    <property type="protein sequence ID" value="VFK45228.1"/>
    <property type="molecule type" value="Genomic_DNA"/>
</dbReference>
<dbReference type="GO" id="GO:0043093">
    <property type="term" value="P:FtsZ-dependent cytokinesis"/>
    <property type="evidence" value="ECO:0007669"/>
    <property type="project" value="TreeGrafter"/>
</dbReference>